<protein>
    <submittedName>
        <fullName evidence="1">Uncharacterized protein</fullName>
    </submittedName>
</protein>
<keyword evidence="2" id="KW-1185">Reference proteome</keyword>
<dbReference type="AlphaFoldDB" id="A2BJN4"/>
<sequence>MAPYSLYLDVMKRYENPIGEHIGGVDVNVDRLNLAIVDKYGRLRDVKTFWFREITSRGYRRKQAWTKVHQAIHKLLDYAYQHGVSVIALESPKIVGHLKYYWIRNNTDRGSRNYNYRKAIFRNKIIEVTTYKAPLYSIKVIHVNPKGTTSSREHGEVAKKYGLDKHVASAYMVALKGLKQL</sequence>
<dbReference type="EMBL" id="CP000493">
    <property type="protein sequence ID" value="ABM80195.1"/>
    <property type="molecule type" value="Genomic_DNA"/>
</dbReference>
<evidence type="ECO:0000313" key="1">
    <source>
        <dbReference type="EMBL" id="ABM80195.1"/>
    </source>
</evidence>
<dbReference type="EnsemblBacteria" id="ABM80195">
    <property type="protein sequence ID" value="ABM80195"/>
    <property type="gene ID" value="Hbut_0323"/>
</dbReference>
<gene>
    <name evidence="1" type="ordered locus">Hbut_0323</name>
</gene>
<organism evidence="1 2">
    <name type="scientific">Hyperthermus butylicus (strain DSM 5456 / JCM 9403 / PLM1-5)</name>
    <dbReference type="NCBI Taxonomy" id="415426"/>
    <lineage>
        <taxon>Archaea</taxon>
        <taxon>Thermoproteota</taxon>
        <taxon>Thermoprotei</taxon>
        <taxon>Desulfurococcales</taxon>
        <taxon>Pyrodictiaceae</taxon>
        <taxon>Hyperthermus</taxon>
    </lineage>
</organism>
<evidence type="ECO:0000313" key="2">
    <source>
        <dbReference type="Proteomes" id="UP000002593"/>
    </source>
</evidence>
<dbReference type="Proteomes" id="UP000002593">
    <property type="component" value="Chromosome"/>
</dbReference>
<dbReference type="HOGENOM" id="CLU_064882_0_0_2"/>
<reference evidence="1 2" key="1">
    <citation type="journal article" date="2007" name="Archaea">
        <title>The genome of Hyperthermus butylicus: a sulfur-reducing, peptide fermenting, neutrophilic Crenarchaeote growing up to 108 degrees C.</title>
        <authorList>
            <person name="Brugger K."/>
            <person name="Chen L."/>
            <person name="Stark M."/>
            <person name="Zibat A."/>
            <person name="Redder P."/>
            <person name="Ruepp A."/>
            <person name="Awayez M."/>
            <person name="She Q."/>
            <person name="Garrett R.A."/>
            <person name="Klenk H.P."/>
        </authorList>
    </citation>
    <scope>NUCLEOTIDE SEQUENCE [LARGE SCALE GENOMIC DNA]</scope>
    <source>
        <strain evidence="2">DSM 5456 / JCM 9403 / PLM1-5</strain>
    </source>
</reference>
<dbReference type="eggNOG" id="arCOG04197">
    <property type="taxonomic scope" value="Archaea"/>
</dbReference>
<name>A2BJN4_HYPBU</name>
<dbReference type="KEGG" id="hbu:Hbut_0323"/>
<accession>A2BJN4</accession>
<proteinExistence type="predicted"/>